<dbReference type="InterPro" id="IPR020103">
    <property type="entry name" value="PsdUridine_synth_cat_dom_sf"/>
</dbReference>
<dbReference type="InterPro" id="IPR020095">
    <property type="entry name" value="PsdUridine_synth_TruA_C"/>
</dbReference>
<evidence type="ECO:0000313" key="10">
    <source>
        <dbReference type="Proteomes" id="UP000460298"/>
    </source>
</evidence>
<comment type="catalytic activity">
    <reaction evidence="4 7">
        <text>uridine(38/39/40) in tRNA = pseudouridine(38/39/40) in tRNA</text>
        <dbReference type="Rhea" id="RHEA:22376"/>
        <dbReference type="Rhea" id="RHEA-COMP:10085"/>
        <dbReference type="Rhea" id="RHEA-COMP:10087"/>
        <dbReference type="ChEBI" id="CHEBI:65314"/>
        <dbReference type="ChEBI" id="CHEBI:65315"/>
        <dbReference type="EC" id="5.4.99.12"/>
    </reaction>
</comment>
<evidence type="ECO:0000259" key="8">
    <source>
        <dbReference type="Pfam" id="PF01416"/>
    </source>
</evidence>
<evidence type="ECO:0000256" key="1">
    <source>
        <dbReference type="ARBA" id="ARBA00009375"/>
    </source>
</evidence>
<feature type="binding site" evidence="4 6">
    <location>
        <position position="113"/>
    </location>
    <ligand>
        <name>substrate</name>
    </ligand>
</feature>
<name>A0A833H4T7_9LEPT</name>
<dbReference type="HAMAP" id="MF_00171">
    <property type="entry name" value="TruA"/>
    <property type="match status" value="1"/>
</dbReference>
<evidence type="ECO:0000256" key="6">
    <source>
        <dbReference type="PIRSR" id="PIRSR001430-2"/>
    </source>
</evidence>
<gene>
    <name evidence="4 9" type="primary">truA</name>
    <name evidence="9" type="ORF">F9K24_00370</name>
</gene>
<keyword evidence="3 4" id="KW-0413">Isomerase</keyword>
<feature type="domain" description="Pseudouridine synthase I TruA alpha/beta" evidence="8">
    <location>
        <begin position="149"/>
        <end position="253"/>
    </location>
</feature>
<comment type="similarity">
    <text evidence="1 4 7">Belongs to the tRNA pseudouridine synthase TruA family.</text>
</comment>
<organism evidence="9 10">
    <name type="scientific">Leptonema illini</name>
    <dbReference type="NCBI Taxonomy" id="183"/>
    <lineage>
        <taxon>Bacteria</taxon>
        <taxon>Pseudomonadati</taxon>
        <taxon>Spirochaetota</taxon>
        <taxon>Spirochaetia</taxon>
        <taxon>Leptospirales</taxon>
        <taxon>Leptospiraceae</taxon>
        <taxon>Leptonema</taxon>
    </lineage>
</organism>
<feature type="active site" description="Nucleophile" evidence="4 5">
    <location>
        <position position="54"/>
    </location>
</feature>
<dbReference type="GO" id="GO:0031119">
    <property type="term" value="P:tRNA pseudouridine synthesis"/>
    <property type="evidence" value="ECO:0007669"/>
    <property type="project" value="UniProtKB-UniRule"/>
</dbReference>
<dbReference type="Gene3D" id="3.30.70.580">
    <property type="entry name" value="Pseudouridine synthase I, catalytic domain, N-terminal subdomain"/>
    <property type="match status" value="1"/>
</dbReference>
<dbReference type="Pfam" id="PF01416">
    <property type="entry name" value="PseudoU_synth_1"/>
    <property type="match status" value="2"/>
</dbReference>
<feature type="domain" description="Pseudouridine synthase I TruA alpha/beta" evidence="8">
    <location>
        <begin position="10"/>
        <end position="107"/>
    </location>
</feature>
<dbReference type="InterPro" id="IPR020094">
    <property type="entry name" value="TruA/RsuA/RluB/E/F_N"/>
</dbReference>
<sequence length="292" mass="33154">MVRRRYALTIAYDGSRLFGFQTQKDGETVQSRLETALSVLLREEIKIQAAGRTDSGVHATGQVVSFRTHALIEESDSFLRSIDALAGPYVQAVKFHEVPYDFHPRFDCVAREYEYLIHQARTPSLFMSPYTWTVPDSLDLEAVFPELLALQGEHNFEAFTKRANPEEKKERYLDHIALQRRYDPVGGATLLALTIRGNAFLHNMIRIIVGSFVDRASGRLSMSLPEIMQSRDRIQAGRTAPPQGLYFRAAYYPDVPDLHGIGLSLLRDYPVFGNSLFKQKLLRIQDSLQSNT</sequence>
<protein>
    <recommendedName>
        <fullName evidence="4">tRNA pseudouridine synthase A</fullName>
        <ecNumber evidence="4">5.4.99.12</ecNumber>
    </recommendedName>
    <alternativeName>
        <fullName evidence="4">tRNA pseudouridine(38-40) synthase</fullName>
    </alternativeName>
    <alternativeName>
        <fullName evidence="4">tRNA pseudouridylate synthase I</fullName>
    </alternativeName>
    <alternativeName>
        <fullName evidence="4">tRNA-uridine isomerase I</fullName>
    </alternativeName>
</protein>
<proteinExistence type="inferred from homology"/>
<dbReference type="PANTHER" id="PTHR11142:SF0">
    <property type="entry name" value="TRNA PSEUDOURIDINE SYNTHASE-LIKE 1"/>
    <property type="match status" value="1"/>
</dbReference>
<dbReference type="EMBL" id="WBUI01000001">
    <property type="protein sequence ID" value="KAB2935215.1"/>
    <property type="molecule type" value="Genomic_DNA"/>
</dbReference>
<dbReference type="AlphaFoldDB" id="A0A833H4T7"/>
<dbReference type="CDD" id="cd02570">
    <property type="entry name" value="PseudoU_synth_EcTruA"/>
    <property type="match status" value="1"/>
</dbReference>
<comment type="function">
    <text evidence="4">Formation of pseudouridine at positions 38, 39 and 40 in the anticodon stem and loop of transfer RNAs.</text>
</comment>
<accession>A0A833H4T7</accession>
<dbReference type="InterPro" id="IPR020097">
    <property type="entry name" value="PsdUridine_synth_TruA_a/b_dom"/>
</dbReference>
<evidence type="ECO:0000256" key="3">
    <source>
        <dbReference type="ARBA" id="ARBA00023235"/>
    </source>
</evidence>
<dbReference type="FunFam" id="3.30.70.580:FF:000001">
    <property type="entry name" value="tRNA pseudouridine synthase A"/>
    <property type="match status" value="1"/>
</dbReference>
<evidence type="ECO:0000256" key="7">
    <source>
        <dbReference type="RuleBase" id="RU003792"/>
    </source>
</evidence>
<dbReference type="GO" id="GO:0160147">
    <property type="term" value="F:tRNA pseudouridine(38-40) synthase activity"/>
    <property type="evidence" value="ECO:0007669"/>
    <property type="project" value="UniProtKB-EC"/>
</dbReference>
<dbReference type="Gene3D" id="3.30.70.660">
    <property type="entry name" value="Pseudouridine synthase I, catalytic domain, C-terminal subdomain"/>
    <property type="match status" value="1"/>
</dbReference>
<comment type="caution">
    <text evidence="9">The sequence shown here is derived from an EMBL/GenBank/DDBJ whole genome shotgun (WGS) entry which is preliminary data.</text>
</comment>
<dbReference type="PIRSF" id="PIRSF001430">
    <property type="entry name" value="tRNA_psdUrid_synth"/>
    <property type="match status" value="1"/>
</dbReference>
<dbReference type="EC" id="5.4.99.12" evidence="4"/>
<evidence type="ECO:0000313" key="9">
    <source>
        <dbReference type="EMBL" id="KAB2935215.1"/>
    </source>
</evidence>
<evidence type="ECO:0000256" key="2">
    <source>
        <dbReference type="ARBA" id="ARBA00022694"/>
    </source>
</evidence>
<dbReference type="GO" id="GO:0003723">
    <property type="term" value="F:RNA binding"/>
    <property type="evidence" value="ECO:0007669"/>
    <property type="project" value="InterPro"/>
</dbReference>
<keyword evidence="2 4" id="KW-0819">tRNA processing</keyword>
<dbReference type="NCBIfam" id="TIGR00071">
    <property type="entry name" value="hisT_truA"/>
    <property type="match status" value="1"/>
</dbReference>
<dbReference type="SUPFAM" id="SSF55120">
    <property type="entry name" value="Pseudouridine synthase"/>
    <property type="match status" value="1"/>
</dbReference>
<dbReference type="PANTHER" id="PTHR11142">
    <property type="entry name" value="PSEUDOURIDYLATE SYNTHASE"/>
    <property type="match status" value="1"/>
</dbReference>
<evidence type="ECO:0000256" key="4">
    <source>
        <dbReference type="HAMAP-Rule" id="MF_00171"/>
    </source>
</evidence>
<evidence type="ECO:0000256" key="5">
    <source>
        <dbReference type="PIRSR" id="PIRSR001430-1"/>
    </source>
</evidence>
<reference evidence="9 10" key="1">
    <citation type="submission" date="2019-10" db="EMBL/GenBank/DDBJ databases">
        <title>Extracellular Electron Transfer in a Candidatus Methanoperedens spp. Enrichment Culture.</title>
        <authorList>
            <person name="Berger S."/>
            <person name="Rangel Shaw D."/>
            <person name="Berben T."/>
            <person name="In 'T Zandt M."/>
            <person name="Frank J."/>
            <person name="Reimann J."/>
            <person name="Jetten M.S.M."/>
            <person name="Welte C.U."/>
        </authorList>
    </citation>
    <scope>NUCLEOTIDE SEQUENCE [LARGE SCALE GENOMIC DNA]</scope>
    <source>
        <strain evidence="9">SB12</strain>
    </source>
</reference>
<comment type="subunit">
    <text evidence="4">Homodimer.</text>
</comment>
<dbReference type="InterPro" id="IPR001406">
    <property type="entry name" value="PsdUridine_synth_TruA"/>
</dbReference>
<comment type="caution">
    <text evidence="4">Lacks conserved residue(s) required for the propagation of feature annotation.</text>
</comment>
<dbReference type="Proteomes" id="UP000460298">
    <property type="component" value="Unassembled WGS sequence"/>
</dbReference>